<dbReference type="EMBL" id="DRXE01000224">
    <property type="protein sequence ID" value="HHM68257.1"/>
    <property type="molecule type" value="Genomic_DNA"/>
</dbReference>
<organism evidence="1">
    <name type="scientific">Thermus caliditerrae</name>
    <dbReference type="NCBI Taxonomy" id="1330700"/>
    <lineage>
        <taxon>Bacteria</taxon>
        <taxon>Thermotogati</taxon>
        <taxon>Deinococcota</taxon>
        <taxon>Deinococci</taxon>
        <taxon>Thermales</taxon>
        <taxon>Thermaceae</taxon>
        <taxon>Thermus</taxon>
    </lineage>
</organism>
<gene>
    <name evidence="1" type="ORF">ENM28_06070</name>
</gene>
<sequence length="164" mass="17986">MAFYPREQGCYEARIAWAAGKAQDKRKGIAIWTRPNLFIDPTGYLLLGGRALELLLRASREARRGPVGLDRLPSAYFLWDRALLRGGADVPKALLPLVGIPREPVLLPDPIGKVKEVLEGLDAELWEGVRLEVAVVRGQRVVLAGWMGGSAQALIVHFSLGKIP</sequence>
<evidence type="ECO:0000313" key="1">
    <source>
        <dbReference type="EMBL" id="HHM68257.1"/>
    </source>
</evidence>
<accession>A0A7C5REZ6</accession>
<dbReference type="AlphaFoldDB" id="A0A7C5REZ6"/>
<reference evidence="1" key="1">
    <citation type="journal article" date="2020" name="mSystems">
        <title>Genome- and Community-Level Interaction Insights into Carbon Utilization and Element Cycling Functions of Hydrothermarchaeota in Hydrothermal Sediment.</title>
        <authorList>
            <person name="Zhou Z."/>
            <person name="Liu Y."/>
            <person name="Xu W."/>
            <person name="Pan J."/>
            <person name="Luo Z.H."/>
            <person name="Li M."/>
        </authorList>
    </citation>
    <scope>NUCLEOTIDE SEQUENCE [LARGE SCALE GENOMIC DNA]</scope>
    <source>
        <strain evidence="1">SpSt-1071</strain>
    </source>
</reference>
<name>A0A7C5REZ6_9DEIN</name>
<comment type="caution">
    <text evidence="1">The sequence shown here is derived from an EMBL/GenBank/DDBJ whole genome shotgun (WGS) entry which is preliminary data.</text>
</comment>
<proteinExistence type="predicted"/>
<protein>
    <submittedName>
        <fullName evidence="1">Uncharacterized protein</fullName>
    </submittedName>
</protein>